<dbReference type="PANTHER" id="PTHR22923:SF62">
    <property type="entry name" value="CVP18"/>
    <property type="match status" value="1"/>
</dbReference>
<dbReference type="PANTHER" id="PTHR22923">
    <property type="entry name" value="CEREBELLIN-RELATED"/>
    <property type="match status" value="1"/>
</dbReference>
<feature type="domain" description="C1q" evidence="6">
    <location>
        <begin position="177"/>
        <end position="323"/>
    </location>
</feature>
<feature type="chain" id="PRO_5045593472" description="C1q domain-containing protein" evidence="5">
    <location>
        <begin position="23"/>
        <end position="325"/>
    </location>
</feature>
<dbReference type="SMART" id="SM00110">
    <property type="entry name" value="C1Q"/>
    <property type="match status" value="1"/>
</dbReference>
<keyword evidence="2" id="KW-0964">Secreted</keyword>
<reference evidence="7 8" key="1">
    <citation type="journal article" date="2023" name="Nucleic Acids Res.">
        <title>The hologenome of Daphnia magna reveals possible DNA methylation and microbiome-mediated evolution of the host genome.</title>
        <authorList>
            <person name="Chaturvedi A."/>
            <person name="Li X."/>
            <person name="Dhandapani V."/>
            <person name="Marshall H."/>
            <person name="Kissane S."/>
            <person name="Cuenca-Cambronero M."/>
            <person name="Asole G."/>
            <person name="Calvet F."/>
            <person name="Ruiz-Romero M."/>
            <person name="Marangio P."/>
            <person name="Guigo R."/>
            <person name="Rago D."/>
            <person name="Mirbahai L."/>
            <person name="Eastwood N."/>
            <person name="Colbourne J.K."/>
            <person name="Zhou J."/>
            <person name="Mallon E."/>
            <person name="Orsini L."/>
        </authorList>
    </citation>
    <scope>NUCLEOTIDE SEQUENCE [LARGE SCALE GENOMIC DNA]</scope>
    <source>
        <strain evidence="7">LRV0_1</strain>
    </source>
</reference>
<dbReference type="InterPro" id="IPR050822">
    <property type="entry name" value="Cerebellin_Synaptic_Org"/>
</dbReference>
<proteinExistence type="predicted"/>
<sequence length="325" mass="36055">MARSYSILIPIGILVLAWSTSSTPTAPSLEDQLQQLRKDFVQFKEVTNEKEATFEAELIELKTKDQQNSKIRELLANKINELEEKVAGLEAQLYQKIQQPVATSFVGASPNGVNELKHQPRSINGMPSSCGDLQMIGHTWNGLYSVMGLRAVATVYCDFNKPLGDPGFETRIGYTDTKSVPTYFYVQRESRYIYSGPMPFQIEQLNVGGFMDLPSGKFTASRPGTYFFSFTGVAAFPTSTTPKSYLVVSLSLNGVSVGIGEANVSNNAEDEYAQLSLQATLHMNAGDQVWLEILYASGGAYLHDDTRHYTHFNGWLLEEDISQPM</sequence>
<evidence type="ECO:0000256" key="5">
    <source>
        <dbReference type="SAM" id="SignalP"/>
    </source>
</evidence>
<evidence type="ECO:0000313" key="8">
    <source>
        <dbReference type="Proteomes" id="UP001234178"/>
    </source>
</evidence>
<dbReference type="EMBL" id="JAOYFB010000038">
    <property type="protein sequence ID" value="KAK4026671.1"/>
    <property type="molecule type" value="Genomic_DNA"/>
</dbReference>
<organism evidence="7 8">
    <name type="scientific">Daphnia magna</name>
    <dbReference type="NCBI Taxonomy" id="35525"/>
    <lineage>
        <taxon>Eukaryota</taxon>
        <taxon>Metazoa</taxon>
        <taxon>Ecdysozoa</taxon>
        <taxon>Arthropoda</taxon>
        <taxon>Crustacea</taxon>
        <taxon>Branchiopoda</taxon>
        <taxon>Diplostraca</taxon>
        <taxon>Cladocera</taxon>
        <taxon>Anomopoda</taxon>
        <taxon>Daphniidae</taxon>
        <taxon>Daphnia</taxon>
    </lineage>
</organism>
<feature type="coiled-coil region" evidence="4">
    <location>
        <begin position="72"/>
        <end position="99"/>
    </location>
</feature>
<dbReference type="InterPro" id="IPR008983">
    <property type="entry name" value="Tumour_necrosis_fac-like_dom"/>
</dbReference>
<dbReference type="Gene3D" id="6.10.140.920">
    <property type="match status" value="1"/>
</dbReference>
<accession>A0ABR0ANG9</accession>
<evidence type="ECO:0000259" key="6">
    <source>
        <dbReference type="PROSITE" id="PS50871"/>
    </source>
</evidence>
<evidence type="ECO:0000256" key="4">
    <source>
        <dbReference type="SAM" id="Coils"/>
    </source>
</evidence>
<comment type="subcellular location">
    <subcellularLocation>
        <location evidence="1">Secreted</location>
    </subcellularLocation>
</comment>
<keyword evidence="4" id="KW-0175">Coiled coil</keyword>
<feature type="signal peptide" evidence="5">
    <location>
        <begin position="1"/>
        <end position="22"/>
    </location>
</feature>
<evidence type="ECO:0000256" key="2">
    <source>
        <dbReference type="ARBA" id="ARBA00022525"/>
    </source>
</evidence>
<dbReference type="Pfam" id="PF00386">
    <property type="entry name" value="C1q"/>
    <property type="match status" value="1"/>
</dbReference>
<evidence type="ECO:0000313" key="7">
    <source>
        <dbReference type="EMBL" id="KAK4026671.1"/>
    </source>
</evidence>
<dbReference type="PROSITE" id="PS50871">
    <property type="entry name" value="C1Q"/>
    <property type="match status" value="1"/>
</dbReference>
<gene>
    <name evidence="7" type="ORF">OUZ56_015698</name>
</gene>
<evidence type="ECO:0000256" key="1">
    <source>
        <dbReference type="ARBA" id="ARBA00004613"/>
    </source>
</evidence>
<evidence type="ECO:0000256" key="3">
    <source>
        <dbReference type="ARBA" id="ARBA00022729"/>
    </source>
</evidence>
<comment type="caution">
    <text evidence="7">The sequence shown here is derived from an EMBL/GenBank/DDBJ whole genome shotgun (WGS) entry which is preliminary data.</text>
</comment>
<dbReference type="SUPFAM" id="SSF49842">
    <property type="entry name" value="TNF-like"/>
    <property type="match status" value="1"/>
</dbReference>
<name>A0ABR0ANG9_9CRUS</name>
<dbReference type="InterPro" id="IPR001073">
    <property type="entry name" value="C1q_dom"/>
</dbReference>
<dbReference type="Proteomes" id="UP001234178">
    <property type="component" value="Unassembled WGS sequence"/>
</dbReference>
<protein>
    <recommendedName>
        <fullName evidence="6">C1q domain-containing protein</fullName>
    </recommendedName>
</protein>
<dbReference type="Gene3D" id="2.60.120.40">
    <property type="match status" value="1"/>
</dbReference>
<keyword evidence="8" id="KW-1185">Reference proteome</keyword>
<keyword evidence="3 5" id="KW-0732">Signal</keyword>